<dbReference type="EMBL" id="VUJU01008597">
    <property type="protein sequence ID" value="KAF0728347.1"/>
    <property type="molecule type" value="Genomic_DNA"/>
</dbReference>
<name>A0A6G0WLZ9_APHCR</name>
<dbReference type="AlphaFoldDB" id="A0A6G0WLZ9"/>
<reference evidence="2 3" key="1">
    <citation type="submission" date="2019-08" db="EMBL/GenBank/DDBJ databases">
        <title>Whole genome of Aphis craccivora.</title>
        <authorList>
            <person name="Voronova N.V."/>
            <person name="Shulinski R.S."/>
            <person name="Bandarenka Y.V."/>
            <person name="Zhorov D.G."/>
            <person name="Warner D."/>
        </authorList>
    </citation>
    <scope>NUCLEOTIDE SEQUENCE [LARGE SCALE GENOMIC DNA]</scope>
    <source>
        <strain evidence="2">180601</strain>
        <tissue evidence="2">Whole Body</tissue>
    </source>
</reference>
<protein>
    <submittedName>
        <fullName evidence="2">Uncharacterized protein</fullName>
    </submittedName>
</protein>
<proteinExistence type="predicted"/>
<comment type="caution">
    <text evidence="2">The sequence shown here is derived from an EMBL/GenBank/DDBJ whole genome shotgun (WGS) entry which is preliminary data.</text>
</comment>
<accession>A0A6G0WLZ9</accession>
<feature type="region of interest" description="Disordered" evidence="1">
    <location>
        <begin position="270"/>
        <end position="348"/>
    </location>
</feature>
<dbReference type="Proteomes" id="UP000478052">
    <property type="component" value="Unassembled WGS sequence"/>
</dbReference>
<gene>
    <name evidence="2" type="ORF">FWK35_00023637</name>
</gene>
<feature type="non-terminal residue" evidence="2">
    <location>
        <position position="1"/>
    </location>
</feature>
<feature type="compositionally biased region" description="Polar residues" evidence="1">
    <location>
        <begin position="216"/>
        <end position="229"/>
    </location>
</feature>
<evidence type="ECO:0000313" key="2">
    <source>
        <dbReference type="EMBL" id="KAF0728347.1"/>
    </source>
</evidence>
<evidence type="ECO:0000313" key="3">
    <source>
        <dbReference type="Proteomes" id="UP000478052"/>
    </source>
</evidence>
<evidence type="ECO:0000256" key="1">
    <source>
        <dbReference type="SAM" id="MobiDB-lite"/>
    </source>
</evidence>
<feature type="compositionally biased region" description="Polar residues" evidence="1">
    <location>
        <begin position="116"/>
        <end position="145"/>
    </location>
</feature>
<feature type="compositionally biased region" description="Low complexity" evidence="1">
    <location>
        <begin position="188"/>
        <end position="198"/>
    </location>
</feature>
<feature type="compositionally biased region" description="Low complexity" evidence="1">
    <location>
        <begin position="146"/>
        <end position="161"/>
    </location>
</feature>
<organism evidence="2 3">
    <name type="scientific">Aphis craccivora</name>
    <name type="common">Cowpea aphid</name>
    <dbReference type="NCBI Taxonomy" id="307492"/>
    <lineage>
        <taxon>Eukaryota</taxon>
        <taxon>Metazoa</taxon>
        <taxon>Ecdysozoa</taxon>
        <taxon>Arthropoda</taxon>
        <taxon>Hexapoda</taxon>
        <taxon>Insecta</taxon>
        <taxon>Pterygota</taxon>
        <taxon>Neoptera</taxon>
        <taxon>Paraneoptera</taxon>
        <taxon>Hemiptera</taxon>
        <taxon>Sternorrhyncha</taxon>
        <taxon>Aphidomorpha</taxon>
        <taxon>Aphidoidea</taxon>
        <taxon>Aphididae</taxon>
        <taxon>Aphidini</taxon>
        <taxon>Aphis</taxon>
        <taxon>Aphis</taxon>
    </lineage>
</organism>
<keyword evidence="3" id="KW-1185">Reference proteome</keyword>
<feature type="region of interest" description="Disordered" evidence="1">
    <location>
        <begin position="72"/>
        <end position="234"/>
    </location>
</feature>
<sequence>HGTYRGKNNKYVVTDGLLRIHLNDNTPVVIPHTKTQNVIWTYHDHKNDIRLYVKSCHICACTKTTARRCSAERRTYRRRKQTGPGALGGTYHQRSCRDRPRFPRPHANPARPPSPDGNTDSTANVRTPGTTTGSSKQDTADNSYASDDTSGNTSGNNNNNRNSRKEGRKGGASQQFRLQKPTPPDTQPTPTNQPQDVPAPSVAEAQAPEVEILTGTAETSEQPTASLTTPEDMEISPEEEEELLALTDVGPPEDGDKEFVYDNAIRGYLNTPPKPPPQISTSDNHHHANHPIATGRKPAVPGGLGWGSMTRPARRRTTPTRNNRARNERTADPRTGPRLRHSSDPRLTTPPSLFTLIHSFHRTITFFVFFSLFTLHHIHIQNSTPSLQQGGGEVLATQEKCWP</sequence>